<keyword evidence="1" id="KW-0732">Signal</keyword>
<proteinExistence type="predicted"/>
<evidence type="ECO:0000313" key="3">
    <source>
        <dbReference type="Proteomes" id="UP000066480"/>
    </source>
</evidence>
<reference evidence="2 3" key="1">
    <citation type="submission" date="2015-03" db="EMBL/GenBank/DDBJ databases">
        <title>Luteipulveratus halotolerans sp. nov., a novel actinobacterium (Dermacoccaceae) from Sarawak, Malaysia.</title>
        <authorList>
            <person name="Juboi H."/>
            <person name="Basik A."/>
            <person name="Shamsul S.S."/>
            <person name="Arnold P."/>
            <person name="Schmitt E.K."/>
            <person name="Sanglier J.-J."/>
            <person name="Yeo T."/>
        </authorList>
    </citation>
    <scope>NUCLEOTIDE SEQUENCE [LARGE SCALE GENOMIC DNA]</scope>
    <source>
        <strain evidence="2 3">MN07-A0370</strain>
    </source>
</reference>
<protein>
    <recommendedName>
        <fullName evidence="4">CYTH domain-containing protein</fullName>
    </recommendedName>
</protein>
<accession>A0A0K1JPU1</accession>
<name>A0A0K1JPU1_9MICO</name>
<organism evidence="2 3">
    <name type="scientific">Luteipulveratus mongoliensis</name>
    <dbReference type="NCBI Taxonomy" id="571913"/>
    <lineage>
        <taxon>Bacteria</taxon>
        <taxon>Bacillati</taxon>
        <taxon>Actinomycetota</taxon>
        <taxon>Actinomycetes</taxon>
        <taxon>Micrococcales</taxon>
        <taxon>Dermacoccaceae</taxon>
        <taxon>Luteipulveratus</taxon>
    </lineage>
</organism>
<dbReference type="Proteomes" id="UP000066480">
    <property type="component" value="Chromosome"/>
</dbReference>
<feature type="signal peptide" evidence="1">
    <location>
        <begin position="1"/>
        <end position="21"/>
    </location>
</feature>
<evidence type="ECO:0008006" key="4">
    <source>
        <dbReference type="Google" id="ProtNLM"/>
    </source>
</evidence>
<dbReference type="KEGG" id="lmoi:VV02_07315"/>
<dbReference type="AlphaFoldDB" id="A0A0K1JPU1"/>
<keyword evidence="3" id="KW-1185">Reference proteome</keyword>
<dbReference type="EMBL" id="CP011112">
    <property type="protein sequence ID" value="AKU18724.1"/>
    <property type="molecule type" value="Genomic_DNA"/>
</dbReference>
<evidence type="ECO:0000256" key="1">
    <source>
        <dbReference type="SAM" id="SignalP"/>
    </source>
</evidence>
<evidence type="ECO:0000313" key="2">
    <source>
        <dbReference type="EMBL" id="AKU18724.1"/>
    </source>
</evidence>
<sequence>MLTVALTATALASAAQAPAHADANATPSYEVKLNLGTSALTSGAPSAAVRSAFGLSSTRTKRSYEYFDTSGLALDQQGWSVRLRHKDGKDFEETFKKRYAVSGGNIDAALTQANGEGFDSSDTNYDAEVDWGYSKQTLSFSNEKGHSDSGYSGTSMPSEATGRGWLVAEIPGKLDDWGSGGWGGDTLSASRAHGPVTSTVWKGTWKGVETEVEVLPIKNASGTGTENVVELSFKTDDYSTASSLRGQAISTSDAPGWLLHTDILKTNLILNRY</sequence>
<dbReference type="PATRIC" id="fig|571913.6.peg.1491"/>
<feature type="chain" id="PRO_5005462157" description="CYTH domain-containing protein" evidence="1">
    <location>
        <begin position="22"/>
        <end position="273"/>
    </location>
</feature>
<dbReference type="Gene3D" id="2.40.320.10">
    <property type="entry name" value="Hypothetical Protein Pfu-838710-001"/>
    <property type="match status" value="1"/>
</dbReference>
<gene>
    <name evidence="2" type="ORF">VV02_07315</name>
</gene>